<proteinExistence type="predicted"/>
<evidence type="ECO:0000313" key="1">
    <source>
        <dbReference type="EMBL" id="BAM93338.1"/>
    </source>
</evidence>
<feature type="non-terminal residue" evidence="1">
    <location>
        <position position="1"/>
    </location>
</feature>
<dbReference type="EMBL" id="AB744217">
    <property type="protein sequence ID" value="BAM93338.1"/>
    <property type="molecule type" value="Genomic_DNA"/>
</dbReference>
<dbReference type="AlphaFoldDB" id="M1VQK7"/>
<name>M1VQK7_9SPHN</name>
<accession>M1VQK7</accession>
<sequence>ALWLEELKACGSSAHLRIDADGERSAMIGYPCDPDDEARSFRINAIRTHYKQTMFSREDLLSYLEFRGLVWDYRPRSRGEVLSAAREYIVRGGRMMINPDGDFEAKMPIEQILCDNAPAPDAALAAVRHLNRVQCLVRHTLMLKRAVRIAGRKLQNGWILLEGKQPEQAAKAPRKRLSPRYGVAA</sequence>
<organism evidence="1">
    <name type="scientific">Sphingomonas sp. KSM1</name>
    <dbReference type="NCBI Taxonomy" id="1228049"/>
    <lineage>
        <taxon>Bacteria</taxon>
        <taxon>Pseudomonadati</taxon>
        <taxon>Pseudomonadota</taxon>
        <taxon>Alphaproteobacteria</taxon>
        <taxon>Sphingomonadales</taxon>
        <taxon>Sphingomonadaceae</taxon>
        <taxon>Sphingomonas</taxon>
    </lineage>
</organism>
<protein>
    <submittedName>
        <fullName evidence="1">Uncharacterized protein</fullName>
    </submittedName>
</protein>
<reference evidence="1" key="1">
    <citation type="journal article" date="2013" name="Appl. Environ. Microbiol.">
        <title>Bacterial Cytochrome P450 System Catabolizing the Fusarium Toxin Deoxynivalenol.</title>
        <authorList>
            <person name="Ito M."/>
            <person name="Sato I."/>
            <person name="Ishizaka M."/>
            <person name="Yoshida S."/>
            <person name="Koitabashi M."/>
            <person name="Yoshida S."/>
            <person name="Tsushima S."/>
        </authorList>
    </citation>
    <scope>NUCLEOTIDE SEQUENCE</scope>
    <source>
        <strain evidence="1">KSM1</strain>
    </source>
</reference>